<evidence type="ECO:0000256" key="1">
    <source>
        <dbReference type="PROSITE-ProRule" id="PRU00175"/>
    </source>
</evidence>
<dbReference type="Proteomes" id="UP000185944">
    <property type="component" value="Unassembled WGS sequence"/>
</dbReference>
<proteinExistence type="predicted"/>
<dbReference type="VEuPathDB" id="MicrosporidiaDB:NEDG_01571"/>
<comment type="caution">
    <text evidence="3">The sequence shown here is derived from an EMBL/GenBank/DDBJ whole genome shotgun (WGS) entry which is preliminary data.</text>
</comment>
<accession>A0A177EH10</accession>
<dbReference type="RefSeq" id="XP_067544879.1">
    <property type="nucleotide sequence ID" value="XM_067688989.1"/>
</dbReference>
<dbReference type="AlphaFoldDB" id="A0A177EH10"/>
<reference evidence="3 4" key="1">
    <citation type="submission" date="2016-02" db="EMBL/GenBank/DDBJ databases">
        <title>Discovery of a natural microsporidian pathogen with a broad tissue tropism in Caenorhabditis elegans.</title>
        <authorList>
            <person name="Luallen R.J."/>
            <person name="Reinke A.W."/>
            <person name="Tong L."/>
            <person name="Botts M.R."/>
            <person name="Felix M.-A."/>
            <person name="Troemel E.R."/>
        </authorList>
    </citation>
    <scope>NUCLEOTIDE SEQUENCE [LARGE SCALE GENOMIC DNA]</scope>
    <source>
        <strain evidence="3 4">JUm2807</strain>
    </source>
</reference>
<dbReference type="Gene3D" id="3.30.40.10">
    <property type="entry name" value="Zinc/RING finger domain, C3HC4 (zinc finger)"/>
    <property type="match status" value="1"/>
</dbReference>
<gene>
    <name evidence="3" type="ORF">NEDG_01571</name>
</gene>
<keyword evidence="1" id="KW-0479">Metal-binding</keyword>
<dbReference type="InterPro" id="IPR013083">
    <property type="entry name" value="Znf_RING/FYVE/PHD"/>
</dbReference>
<sequence>MKPSKHPKCINVVLLRVYLPQHKSLWRNRAIKLPPMGSNLATVKHLAIDCSNDGKVLENFDLLPALEYIGMHFRGVIDIVIGNLCDMQGKTIKLVRRNQFEINSNPSLRSIRIGGIECMYIPNTSPNKLKLLCLSLEAWDLCTQGKLGGELSLADLTPVSTEQFAAIISREAIEDARARSCVVCMCSLEDLKNTSPAPEICMLDHPEHRVCSSCLDRLFSTIDTTSGRVRCPVCRNELNHTFIKHKIQRNAQGAFELSLDTSSGSLPILSFPKKSLNKTPTQPEE</sequence>
<keyword evidence="4" id="KW-1185">Reference proteome</keyword>
<evidence type="ECO:0000313" key="3">
    <source>
        <dbReference type="EMBL" id="OAG31158.1"/>
    </source>
</evidence>
<organism evidence="3 4">
    <name type="scientific">Nematocida displodere</name>
    <dbReference type="NCBI Taxonomy" id="1805483"/>
    <lineage>
        <taxon>Eukaryota</taxon>
        <taxon>Fungi</taxon>
        <taxon>Fungi incertae sedis</taxon>
        <taxon>Microsporidia</taxon>
        <taxon>Nematocida</taxon>
    </lineage>
</organism>
<dbReference type="GO" id="GO:0008270">
    <property type="term" value="F:zinc ion binding"/>
    <property type="evidence" value="ECO:0007669"/>
    <property type="project" value="UniProtKB-KW"/>
</dbReference>
<dbReference type="GeneID" id="93647921"/>
<feature type="domain" description="RING-type" evidence="2">
    <location>
        <begin position="181"/>
        <end position="235"/>
    </location>
</feature>
<dbReference type="PROSITE" id="PS50089">
    <property type="entry name" value="ZF_RING_2"/>
    <property type="match status" value="1"/>
</dbReference>
<dbReference type="EMBL" id="LTDL01000021">
    <property type="protein sequence ID" value="OAG31158.1"/>
    <property type="molecule type" value="Genomic_DNA"/>
</dbReference>
<keyword evidence="1" id="KW-0863">Zinc-finger</keyword>
<evidence type="ECO:0000259" key="2">
    <source>
        <dbReference type="PROSITE" id="PS50089"/>
    </source>
</evidence>
<evidence type="ECO:0000313" key="4">
    <source>
        <dbReference type="Proteomes" id="UP000185944"/>
    </source>
</evidence>
<name>A0A177EH10_9MICR</name>
<protein>
    <recommendedName>
        <fullName evidence="2">RING-type domain-containing protein</fullName>
    </recommendedName>
</protein>
<keyword evidence="1" id="KW-0862">Zinc</keyword>
<dbReference type="InterPro" id="IPR001841">
    <property type="entry name" value="Znf_RING"/>
</dbReference>
<dbReference type="SUPFAM" id="SSF57850">
    <property type="entry name" value="RING/U-box"/>
    <property type="match status" value="1"/>
</dbReference>